<evidence type="ECO:0000259" key="3">
    <source>
        <dbReference type="Pfam" id="PF05433"/>
    </source>
</evidence>
<dbReference type="PANTHER" id="PTHR35603:SF2">
    <property type="entry name" value="OUTER MEMBRANE LIPOPROTEIN"/>
    <property type="match status" value="1"/>
</dbReference>
<evidence type="ECO:0000256" key="1">
    <source>
        <dbReference type="ARBA" id="ARBA00004370"/>
    </source>
</evidence>
<dbReference type="InterPro" id="IPR051407">
    <property type="entry name" value="Bact_OM_lipoprot/Surf_antigen"/>
</dbReference>
<dbReference type="Pfam" id="PF05433">
    <property type="entry name" value="Rick_17kDa_Anti"/>
    <property type="match status" value="1"/>
</dbReference>
<gene>
    <name evidence="4" type="ORF">Q2T77_09675</name>
</gene>
<organism evidence="4 5">
    <name type="scientific">Variovorax ginsengisoli</name>
    <dbReference type="NCBI Taxonomy" id="363844"/>
    <lineage>
        <taxon>Bacteria</taxon>
        <taxon>Pseudomonadati</taxon>
        <taxon>Pseudomonadota</taxon>
        <taxon>Betaproteobacteria</taxon>
        <taxon>Burkholderiales</taxon>
        <taxon>Comamonadaceae</taxon>
        <taxon>Variovorax</taxon>
    </lineage>
</organism>
<comment type="caution">
    <text evidence="4">The sequence shown here is derived from an EMBL/GenBank/DDBJ whole genome shotgun (WGS) entry which is preliminary data.</text>
</comment>
<accession>A0ABT8S0V6</accession>
<dbReference type="EMBL" id="JAUKVY010000005">
    <property type="protein sequence ID" value="MDO1532555.1"/>
    <property type="molecule type" value="Genomic_DNA"/>
</dbReference>
<keyword evidence="2" id="KW-0472">Membrane</keyword>
<keyword evidence="5" id="KW-1185">Reference proteome</keyword>
<dbReference type="Proteomes" id="UP001169027">
    <property type="component" value="Unassembled WGS sequence"/>
</dbReference>
<protein>
    <submittedName>
        <fullName evidence="4">Glycine zipper 2TM domain-containing protein</fullName>
    </submittedName>
</protein>
<dbReference type="PANTHER" id="PTHR35603">
    <property type="match status" value="1"/>
</dbReference>
<reference evidence="4" key="1">
    <citation type="submission" date="2023-06" db="EMBL/GenBank/DDBJ databases">
        <authorList>
            <person name="Jiang Y."/>
            <person name="Liu Q."/>
        </authorList>
    </citation>
    <scope>NUCLEOTIDE SEQUENCE</scope>
    <source>
        <strain evidence="4">CGMCC 1.12090</strain>
    </source>
</reference>
<comment type="subcellular location">
    <subcellularLocation>
        <location evidence="1">Membrane</location>
    </subcellularLocation>
</comment>
<evidence type="ECO:0000313" key="4">
    <source>
        <dbReference type="EMBL" id="MDO1532555.1"/>
    </source>
</evidence>
<proteinExistence type="predicted"/>
<evidence type="ECO:0000256" key="2">
    <source>
        <dbReference type="ARBA" id="ARBA00023136"/>
    </source>
</evidence>
<name>A0ABT8S0V6_9BURK</name>
<sequence length="104" mass="10231">MRKLESTKPTSGVGAVAGGVVGGVVGHQVGSGRGRTLATVAGAGAGAFAGNKVEKKKNTNQAYEIGVRMQDGSLRTVKSTTAPPVGQAVTLKGDVLQAAGGKAK</sequence>
<dbReference type="RefSeq" id="WP_301807365.1">
    <property type="nucleotide sequence ID" value="NZ_JAUJZH010000005.1"/>
</dbReference>
<evidence type="ECO:0000313" key="5">
    <source>
        <dbReference type="Proteomes" id="UP001169027"/>
    </source>
</evidence>
<feature type="domain" description="Glycine zipper 2TM" evidence="3">
    <location>
        <begin position="13"/>
        <end position="54"/>
    </location>
</feature>
<dbReference type="InterPro" id="IPR008816">
    <property type="entry name" value="Gly_zipper_2TM_dom"/>
</dbReference>